<reference evidence="2 3" key="1">
    <citation type="submission" date="2014-07" db="EMBL/GenBank/DDBJ databases">
        <title>Draft Genome Sequences of Environmental Pseudomonas syringae strains.</title>
        <authorList>
            <person name="Baltrus D.A."/>
            <person name="Berge O."/>
            <person name="Morris C."/>
        </authorList>
    </citation>
    <scope>NUCLEOTIDE SEQUENCE [LARGE SCALE GENOMIC DNA]</scope>
    <source>
        <strain evidence="2 3">CEB003</strain>
    </source>
</reference>
<evidence type="ECO:0000313" key="3">
    <source>
        <dbReference type="Proteomes" id="UP000028643"/>
    </source>
</evidence>
<comment type="caution">
    <text evidence="2">The sequence shown here is derived from an EMBL/GenBank/DDBJ whole genome shotgun (WGS) entry which is preliminary data.</text>
</comment>
<feature type="transmembrane region" description="Helical" evidence="1">
    <location>
        <begin position="83"/>
        <end position="99"/>
    </location>
</feature>
<gene>
    <name evidence="2" type="ORF">IV02_25175</name>
</gene>
<feature type="transmembrane region" description="Helical" evidence="1">
    <location>
        <begin position="47"/>
        <end position="63"/>
    </location>
</feature>
<dbReference type="EMBL" id="JPQT01000137">
    <property type="protein sequence ID" value="KFE46390.1"/>
    <property type="molecule type" value="Genomic_DNA"/>
</dbReference>
<sequence>METSTAQSIKLSIMSATGLSKDALHIYVGMAVYLMLVAIIRRHRPYIGWLVVFILACVGEWVDRQDDIGSFGYWRWQASVHDILNTLFWPTVLTLIWLLKCRRKTGAHL</sequence>
<proteinExistence type="predicted"/>
<keyword evidence="1" id="KW-0812">Transmembrane</keyword>
<feature type="transmembrane region" description="Helical" evidence="1">
    <location>
        <begin position="24"/>
        <end position="40"/>
    </location>
</feature>
<dbReference type="PATRIC" id="fig|317.174.peg.5145"/>
<dbReference type="RefSeq" id="WP_020291710.1">
    <property type="nucleotide sequence ID" value="NZ_JPQT01000137.1"/>
</dbReference>
<keyword evidence="1" id="KW-1133">Transmembrane helix</keyword>
<name>A0A085UT77_PSESX</name>
<dbReference type="AlphaFoldDB" id="A0A085UT77"/>
<organism evidence="2 3">
    <name type="scientific">Pseudomonas syringae</name>
    <dbReference type="NCBI Taxonomy" id="317"/>
    <lineage>
        <taxon>Bacteria</taxon>
        <taxon>Pseudomonadati</taxon>
        <taxon>Pseudomonadota</taxon>
        <taxon>Gammaproteobacteria</taxon>
        <taxon>Pseudomonadales</taxon>
        <taxon>Pseudomonadaceae</taxon>
        <taxon>Pseudomonas</taxon>
    </lineage>
</organism>
<evidence type="ECO:0000256" key="1">
    <source>
        <dbReference type="SAM" id="Phobius"/>
    </source>
</evidence>
<protein>
    <submittedName>
        <fullName evidence="2">Uncharacterized protein</fullName>
    </submittedName>
</protein>
<evidence type="ECO:0000313" key="2">
    <source>
        <dbReference type="EMBL" id="KFE46390.1"/>
    </source>
</evidence>
<accession>A0A085UT77</accession>
<dbReference type="Proteomes" id="UP000028643">
    <property type="component" value="Unassembled WGS sequence"/>
</dbReference>
<keyword evidence="1" id="KW-0472">Membrane</keyword>